<sequence length="2879" mass="317764">MLHGLWWILGRQTSMFVAVLFCLASIVLIGGTLPRSAADSSAGIPTHVDSFYSPNASSSCTPEHGCPHSSMAWATGTFTFAEVLTPASFLVSSNLTLKISLCCGYKFNGLLLREWDRYDTFLHVLLRSTPFHVLTAEEKRAMFPRERIAILDSRQQRRYTSSYVPTSDDALNDNDGDGDVIILSTGAVGSGIFRVPLQHGSTEEGEGANAEHGSLASRAVKIGTVHLSNSSRTAVLASPVVEARSFVATDIQLKVANGAIKCKCPHTLLVMPILSMGPDTLPPLSIVGLGPRCAVQPPANRLNKMTNPEGGESDDGEIVEEKEASVLHQINGTWMASFSLNVSLLPATSVHWIVTDTTLGSTPSFHTVLNVSYLVIMQADGHRGVRRFRVNSSLFPVMPNHRYLVNATVQRGSVVRRAHGHFVLRFPFNASWPTPEPTVNESRPHFGVVRNLRLSKRTRERVELREALVPNGGAQPHYVGHWAGVSFGAMGNSKGERGTVEELVKVAHNPYAEQATPFQLSPGHNMVSYYLTDVDNVCDPVLIEVHNVWAVQAVLLQPSTSPITVCSDDVPLEALAMKRVLEIMRQQHRIPVQLSGDLSWKGVSRHEESRSGSAAEGWFDCTEHGAGRCRITMTHSGESGRGTRGVLNVQRRGVSQLSWIVRVELNMSEYEQYMRLRGQELVSLEESLDSSMTRVVSLKDGVVVLELRSRSAIIVRRMVTLPERVKQLPSGTLQFVAEDPGEALLGEQFLEVPYTSRCPPRSVEYIITVVAFPPTPVEPRFVAVYTEEECVVLKAPRELRKDETTQWLVRPCPAALNTPRITEIQVGNANAETGSNLSSVSVCGIEVHKWCEVVWNTSSPVDSVVQTFSLRRCQRPPHLLFHKPNAQILQRGIPIDALTLPAVEWLDETVGGKGGRGWPNNGGAEVRNKSQYIRRLVIPVAGYDSTVKYFFNYSGPQEDYVAQFTYAHDAAHQLHVSQHEFEWSRVTGGRGIYATKGSDSLRVRPLLLRRFVRPANGTREYAGADAALEDADYWAEESHHRDYEIDVACGSRFTLNNHIERQALQFGGLCSSAHYPLWYMVQPSPSAMSALALGASAHREAAAEFKRRGMCLARPGNVSLLALTPRGMVKTTSDTEIRFCQSDFLFSRHPWLHTRYRYDFTWVCNSGEMTVEKLSPTFSVLRGSDGRTDCTLTVHNALTDTTHTDAFTLVRVHPTPPTLSFFVLGDNAVAGDCPANNTKGNLSASYSRPAGATEDVLDNIKNFTQRARMQWVVGRSFLLHVSAPASSRTSKWRAIRVVPEEPTSLGTQFLLDSVQIVSLHQPHPLVVARGEGGASVEVSGIRVPGLYTFTHEHPDATNPEVCPRATFTETLRVFRAQVLERELTVCGDTAALAARALPSEIRCRLTTQWEVVSVQTEENVTLTSGSVLSGIRFDHASKSRTMVRGLPFGIVTVRWAVYANVPAGGDVNSGQELRRVLVDYDTVRLFVLTTNLGTSRFVTLSSRIEVPITDSMYHWSLVEAGGGGYSGLLASRRPFLRVGTVSNRSMMRTGGATVQEAVFIDNLPVGVTRLHYDIRISSFLFGPMLGKTCPFARRQQLLIERVSAFLSVNTTLDHECDAYSGYGRISICLHAEGVSPGIVEAATAAVTGKKLSSSALGVRFVAPRAFENAVKSSADRLGELGCSLPWWVSRKARWFDVQSDASRRCMSFSVIATEQHLQSQTVSHHLFGAQEHLGSRQSCAHSGGDFIPSDVIEGAATWSYDASVDDEWFRFGAGSSVFSDSLGDAIKYLPFLNPITLVREQRTMRPMLSLLGVADAIASELDISEGKLTNRSANVVLRLDRSQPRHTGGFVYSTFHASGSERAEGKDRRHAEVEHNNLLGRCIRGTLRGSDVLTHWTEVNRPSANGELTAREWRRYVAAVRDAKVSCEPLFFSLSQLLRRPGDTDAALRERRSNFAPSKERHLVSLEIIEQQLRGLSKEFRWTREGIDVTGLPVDVQMALARRKITKSQLEEIESLRRKKAEQQGAQEDRQFAIADGAGERTREERLLAAVHLYKGVTGEEVTVINISLPHYAPFAAPYSFFLRTVLHKDLICGSSVAPLSSMPSSLVLFGRLEVVDEPPTVDASPRIIKQCEIEGHIPAIQVNVSGTAFADWGNVSAANVLMEELPNLNLKDSDDSAFSLSWNKAADTEGREGKGPAGDVGLTPCLPKMRKGLRVTVSSATRKHLRLELAPCPSFQMLSASEYNEHQDSRRLLQKLQQPRLLRVTLRDVLLQDSHTNGRTSISFTVEVRPTLALLHVRALPSQVTRASPSWRSPSKKQPLMICEHVMRHEGVELGVELIGDKWDVGVGAEDSYSGARDASARFILLPELGSADMDASPHMYGKKSTEWGGSVTGSPRRSPHNVAMLNSFSIVEHYSFDSVQHLYLKQGGVYRSHFVNYFFQTVMAEEWRTQQHVFVYRYNDTFVGLRIFPEQTGGGELLSGGKSGGPYGSLPTMDEHGDVNLPLIRPFSTVEEILFAVPGIATECQGCLLADTTFFVAGDLTGLWHFPNKVRSGGKEEPGLDSAVLLSPLRIPFHAAPVVPRTWSFKTLCPVGALSSLRVLLERWGQKAQPFMQLELAVYALRDIFGGEVPLARRPTTILRSAPLSLNELLTRHHLDIVDGKEMLPEILFTVNESAAERAYALMAADFVRYERHHSHSAHDYVHDDIRHGGALAVNGSVLLKVCVPAMTAGSWETSTSSGSAGQQCSIVSLTHSLLLMEEPQAAALRHTILPRGSWRSILRPQLLLHHAGTALVGYFVFPRLWSLQRTSLRHTGHDMGAARAGLSAMLFVFTIFLYQIEERLWAVLVLSLWGAILYFVTEAVVGLYMLLHLLFWALVL</sequence>
<name>G0TZC9_TRYVY</name>
<feature type="transmembrane region" description="Helical" evidence="1">
    <location>
        <begin position="2851"/>
        <end position="2878"/>
    </location>
</feature>
<feature type="transmembrane region" description="Helical" evidence="1">
    <location>
        <begin position="2780"/>
        <end position="2800"/>
    </location>
</feature>
<gene>
    <name evidence="2" type="ORF">TVY486_0706490</name>
</gene>
<evidence type="ECO:0000256" key="1">
    <source>
        <dbReference type="SAM" id="Phobius"/>
    </source>
</evidence>
<protein>
    <submittedName>
        <fullName evidence="2">Uncharacterized protein</fullName>
    </submittedName>
</protein>
<evidence type="ECO:0000313" key="2">
    <source>
        <dbReference type="EMBL" id="CCC49332.1"/>
    </source>
</evidence>
<feature type="transmembrane region" description="Helical" evidence="1">
    <location>
        <begin position="2820"/>
        <end position="2839"/>
    </location>
</feature>
<organism evidence="2">
    <name type="scientific">Trypanosoma vivax (strain Y486)</name>
    <dbReference type="NCBI Taxonomy" id="1055687"/>
    <lineage>
        <taxon>Eukaryota</taxon>
        <taxon>Discoba</taxon>
        <taxon>Euglenozoa</taxon>
        <taxon>Kinetoplastea</taxon>
        <taxon>Metakinetoplastina</taxon>
        <taxon>Trypanosomatida</taxon>
        <taxon>Trypanosomatidae</taxon>
        <taxon>Trypanosoma</taxon>
        <taxon>Duttonella</taxon>
    </lineage>
</organism>
<dbReference type="EMBL" id="HE573023">
    <property type="protein sequence ID" value="CCC49332.1"/>
    <property type="molecule type" value="Genomic_DNA"/>
</dbReference>
<keyword evidence="1" id="KW-0472">Membrane</keyword>
<keyword evidence="1" id="KW-0812">Transmembrane</keyword>
<keyword evidence="1" id="KW-1133">Transmembrane helix</keyword>
<proteinExistence type="predicted"/>
<dbReference type="VEuPathDB" id="TriTrypDB:TvY486_0706490"/>
<reference evidence="2" key="1">
    <citation type="journal article" date="2012" name="Proc. Natl. Acad. Sci. U.S.A.">
        <title>Antigenic diversity is generated by distinct evolutionary mechanisms in African trypanosome species.</title>
        <authorList>
            <person name="Jackson A.P."/>
            <person name="Berry A."/>
            <person name="Aslett M."/>
            <person name="Allison H.C."/>
            <person name="Burton P."/>
            <person name="Vavrova-Anderson J."/>
            <person name="Brown R."/>
            <person name="Browne H."/>
            <person name="Corton N."/>
            <person name="Hauser H."/>
            <person name="Gamble J."/>
            <person name="Gilderthorp R."/>
            <person name="Marcello L."/>
            <person name="McQuillan J."/>
            <person name="Otto T.D."/>
            <person name="Quail M.A."/>
            <person name="Sanders M.J."/>
            <person name="van Tonder A."/>
            <person name="Ginger M.L."/>
            <person name="Field M.C."/>
            <person name="Barry J.D."/>
            <person name="Hertz-Fowler C."/>
            <person name="Berriman M."/>
        </authorList>
    </citation>
    <scope>NUCLEOTIDE SEQUENCE</scope>
    <source>
        <strain evidence="2">Y486</strain>
    </source>
</reference>
<accession>G0TZC9</accession>